<dbReference type="PANTHER" id="PTHR13455:SF7">
    <property type="entry name" value="SIMJANG, ISOFORM E"/>
    <property type="match status" value="1"/>
</dbReference>
<dbReference type="PROSITE" id="PS50114">
    <property type="entry name" value="GATA_ZN_FINGER_2"/>
    <property type="match status" value="1"/>
</dbReference>
<feature type="region of interest" description="Disordered" evidence="13">
    <location>
        <begin position="474"/>
        <end position="535"/>
    </location>
</feature>
<dbReference type="PROSITE" id="PS50950">
    <property type="entry name" value="ZF_THAP"/>
    <property type="match status" value="1"/>
</dbReference>
<dbReference type="Gene3D" id="6.20.210.20">
    <property type="entry name" value="THAP domain"/>
    <property type="match status" value="1"/>
</dbReference>
<comment type="caution">
    <text evidence="16">The sequence shown here is derived from an EMBL/GenBank/DDBJ whole genome shotgun (WGS) entry which is preliminary data.</text>
</comment>
<evidence type="ECO:0000256" key="10">
    <source>
        <dbReference type="PROSITE-ProRule" id="PRU00094"/>
    </source>
</evidence>
<dbReference type="InterPro" id="IPR040386">
    <property type="entry name" value="P66"/>
</dbReference>
<keyword evidence="7 11" id="KW-0238">DNA-binding</keyword>
<evidence type="ECO:0008006" key="18">
    <source>
        <dbReference type="Google" id="ProtNLM"/>
    </source>
</evidence>
<evidence type="ECO:0000256" key="6">
    <source>
        <dbReference type="ARBA" id="ARBA00023054"/>
    </source>
</evidence>
<dbReference type="InterPro" id="IPR038441">
    <property type="entry name" value="THAP_Znf_sf"/>
</dbReference>
<name>A0A4S2MBV9_OPIFE</name>
<dbReference type="OrthoDB" id="7331812at2759"/>
<feature type="domain" description="THAP-type" evidence="15">
    <location>
        <begin position="1"/>
        <end position="89"/>
    </location>
</feature>
<dbReference type="Pfam" id="PF05485">
    <property type="entry name" value="THAP"/>
    <property type="match status" value="1"/>
</dbReference>
<keyword evidence="6 12" id="KW-0175">Coiled coil</keyword>
<dbReference type="PANTHER" id="PTHR13455">
    <property type="entry name" value="TRANSCRIPTIONAL REPRESSOR P66-RELATED"/>
    <property type="match status" value="1"/>
</dbReference>
<dbReference type="GO" id="GO:0043565">
    <property type="term" value="F:sequence-specific DNA binding"/>
    <property type="evidence" value="ECO:0007669"/>
    <property type="project" value="InterPro"/>
</dbReference>
<dbReference type="Proteomes" id="UP000308267">
    <property type="component" value="Unassembled WGS sequence"/>
</dbReference>
<evidence type="ECO:0000256" key="8">
    <source>
        <dbReference type="ARBA" id="ARBA00023163"/>
    </source>
</evidence>
<dbReference type="SMART" id="SM00980">
    <property type="entry name" value="THAP"/>
    <property type="match status" value="1"/>
</dbReference>
<evidence type="ECO:0000259" key="14">
    <source>
        <dbReference type="PROSITE" id="PS50114"/>
    </source>
</evidence>
<comment type="subcellular location">
    <subcellularLocation>
        <location evidence="1">Nucleus</location>
    </subcellularLocation>
</comment>
<evidence type="ECO:0000256" key="13">
    <source>
        <dbReference type="SAM" id="MobiDB-lite"/>
    </source>
</evidence>
<dbReference type="GO" id="GO:0016581">
    <property type="term" value="C:NuRD complex"/>
    <property type="evidence" value="ECO:0007669"/>
    <property type="project" value="TreeGrafter"/>
</dbReference>
<evidence type="ECO:0000313" key="16">
    <source>
        <dbReference type="EMBL" id="TGZ74050.1"/>
    </source>
</evidence>
<protein>
    <recommendedName>
        <fullName evidence="18">THAP-type domain-containing protein</fullName>
    </recommendedName>
</protein>
<dbReference type="GO" id="GO:0008270">
    <property type="term" value="F:zinc ion binding"/>
    <property type="evidence" value="ECO:0007669"/>
    <property type="project" value="UniProtKB-KW"/>
</dbReference>
<evidence type="ECO:0000259" key="15">
    <source>
        <dbReference type="PROSITE" id="PS50950"/>
    </source>
</evidence>
<organism evidence="16 17">
    <name type="scientific">Opisthorchis felineus</name>
    <dbReference type="NCBI Taxonomy" id="147828"/>
    <lineage>
        <taxon>Eukaryota</taxon>
        <taxon>Metazoa</taxon>
        <taxon>Spiralia</taxon>
        <taxon>Lophotrochozoa</taxon>
        <taxon>Platyhelminthes</taxon>
        <taxon>Trematoda</taxon>
        <taxon>Digenea</taxon>
        <taxon>Opisthorchiida</taxon>
        <taxon>Opisthorchiata</taxon>
        <taxon>Opisthorchiidae</taxon>
        <taxon>Opisthorchis</taxon>
    </lineage>
</organism>
<feature type="compositionally biased region" description="Low complexity" evidence="13">
    <location>
        <begin position="479"/>
        <end position="527"/>
    </location>
</feature>
<dbReference type="SUPFAM" id="SSF57716">
    <property type="entry name" value="Glucocorticoid receptor-like (DNA-binding domain)"/>
    <property type="match status" value="1"/>
</dbReference>
<dbReference type="STRING" id="147828.A0A4S2MBV9"/>
<dbReference type="EMBL" id="SJOL01002185">
    <property type="protein sequence ID" value="TGZ74050.1"/>
    <property type="molecule type" value="Genomic_DNA"/>
</dbReference>
<evidence type="ECO:0000256" key="9">
    <source>
        <dbReference type="ARBA" id="ARBA00023242"/>
    </source>
</evidence>
<keyword evidence="5" id="KW-0805">Transcription regulation</keyword>
<feature type="domain" description="GATA-type" evidence="14">
    <location>
        <begin position="389"/>
        <end position="450"/>
    </location>
</feature>
<evidence type="ECO:0000256" key="2">
    <source>
        <dbReference type="ARBA" id="ARBA00022723"/>
    </source>
</evidence>
<sequence length="785" mass="85745">MPQCCFAGCHNRTDDGRGLSFFRFPRRDVARTENWVLACGRERFVPSQHSRVCSQHFKPEDFERDIRSELLGTGHRRMRLKDTAVPTKAQNTATVNQTTITTISTKEEQEENRFKSEIQGEKRKAEVISSKQLEPPAKRSFVDETVLDLSRKPSIAAGTTTSNSLKGEDDVILLSEDEDEAMLDALCEEMEKENAPNSDLALKSKALLRRLENELRNEESTLLLLQQLRANQRSNSLPLKGNKASGAPPHISKSAPSTNQSRPAAANPTRVPVVNHASRTPQTPSTTASSGTNGTTPSSSLPKVTKAMALQTLEQQYSGKKTTLQKHLGRALDKVTLPRPPSGTGLSEVAFVPSTLTNEFTALLGLEETVSALQDFDAYATEKADQSLACEPFVCSRCQTDFTPVWKRRRPGSSEVVCEACIVDSQRSAIHKSYHNSVNTALKQHAASEREIEHEYQDILNTPNKLEAFIKDQERKLSSTHQQQQQQQQQQHTQQQSQVVSTSGQRYQQPPLQQQSFQSQSTFSGSRHPQTTTANNATAVHFTIPNVNARRQNPNTLVTSASAPSLSIHQQQQQQLASQYQQLSKVVAAVAAGNNQAQSTYSVNTNPVNVTAGLMMAAAANPMLLAAAAANASSQQQQQQVAAAAALQQRLATAAALGEFQQSQQSQVSTTASNSTLDQFSQLTQMQALLMNSLLCGASNQAVGNRQQQQQQQQQQMLQQALLQYTYLLQQQQQAAAQAQAQQQQASAAALHQLMGGAANNPAAVMTLLTNLCNLNAASNASAKK</sequence>
<accession>A0A4S2MBV9</accession>
<evidence type="ECO:0000256" key="4">
    <source>
        <dbReference type="ARBA" id="ARBA00022833"/>
    </source>
</evidence>
<evidence type="ECO:0000256" key="11">
    <source>
        <dbReference type="PROSITE-ProRule" id="PRU00309"/>
    </source>
</evidence>
<evidence type="ECO:0000313" key="17">
    <source>
        <dbReference type="Proteomes" id="UP000308267"/>
    </source>
</evidence>
<keyword evidence="4" id="KW-0862">Zinc</keyword>
<evidence type="ECO:0000256" key="12">
    <source>
        <dbReference type="SAM" id="Coils"/>
    </source>
</evidence>
<gene>
    <name evidence="16" type="ORF">CRM22_001156</name>
</gene>
<evidence type="ECO:0000256" key="5">
    <source>
        <dbReference type="ARBA" id="ARBA00023015"/>
    </source>
</evidence>
<evidence type="ECO:0000256" key="3">
    <source>
        <dbReference type="ARBA" id="ARBA00022771"/>
    </source>
</evidence>
<feature type="coiled-coil region" evidence="12">
    <location>
        <begin position="201"/>
        <end position="228"/>
    </location>
</feature>
<keyword evidence="17" id="KW-1185">Reference proteome</keyword>
<reference evidence="16 17" key="1">
    <citation type="journal article" date="2019" name="BMC Genomics">
        <title>New insights from Opisthorchis felineus genome: update on genomics of the epidemiologically important liver flukes.</title>
        <authorList>
            <person name="Ershov N.I."/>
            <person name="Mordvinov V.A."/>
            <person name="Prokhortchouk E.B."/>
            <person name="Pakharukova M.Y."/>
            <person name="Gunbin K.V."/>
            <person name="Ustyantsev K."/>
            <person name="Genaev M.A."/>
            <person name="Blinov A.G."/>
            <person name="Mazur A."/>
            <person name="Boulygina E."/>
            <person name="Tsygankova S."/>
            <person name="Khrameeva E."/>
            <person name="Chekanov N."/>
            <person name="Fan G."/>
            <person name="Xiao A."/>
            <person name="Zhang H."/>
            <person name="Xu X."/>
            <person name="Yang H."/>
            <person name="Solovyev V."/>
            <person name="Lee S.M."/>
            <person name="Liu X."/>
            <person name="Afonnikov D.A."/>
            <person name="Skryabin K.G."/>
        </authorList>
    </citation>
    <scope>NUCLEOTIDE SEQUENCE [LARGE SCALE GENOMIC DNA]</scope>
    <source>
        <strain evidence="16">AK-0245</strain>
        <tissue evidence="16">Whole organism</tissue>
    </source>
</reference>
<keyword evidence="9" id="KW-0539">Nucleus</keyword>
<keyword evidence="8" id="KW-0804">Transcription</keyword>
<dbReference type="InterPro" id="IPR006612">
    <property type="entry name" value="THAP_Znf"/>
</dbReference>
<dbReference type="AlphaFoldDB" id="A0A4S2MBV9"/>
<feature type="compositionally biased region" description="Low complexity" evidence="13">
    <location>
        <begin position="283"/>
        <end position="300"/>
    </location>
</feature>
<dbReference type="GO" id="GO:0000122">
    <property type="term" value="P:negative regulation of transcription by RNA polymerase II"/>
    <property type="evidence" value="ECO:0007669"/>
    <property type="project" value="InterPro"/>
</dbReference>
<keyword evidence="3 10" id="KW-0863">Zinc-finger</keyword>
<dbReference type="InterPro" id="IPR000679">
    <property type="entry name" value="Znf_GATA"/>
</dbReference>
<feature type="region of interest" description="Disordered" evidence="13">
    <location>
        <begin position="234"/>
        <end position="303"/>
    </location>
</feature>
<keyword evidence="2" id="KW-0479">Metal-binding</keyword>
<evidence type="ECO:0000256" key="7">
    <source>
        <dbReference type="ARBA" id="ARBA00023125"/>
    </source>
</evidence>
<dbReference type="SMART" id="SM00692">
    <property type="entry name" value="DM3"/>
    <property type="match status" value="1"/>
</dbReference>
<proteinExistence type="predicted"/>
<evidence type="ECO:0000256" key="1">
    <source>
        <dbReference type="ARBA" id="ARBA00004123"/>
    </source>
</evidence>